<dbReference type="Proteomes" id="UP000029500">
    <property type="component" value="Chromosome"/>
</dbReference>
<dbReference type="HOGENOM" id="CLU_062789_0_0_9"/>
<evidence type="ECO:0000313" key="1">
    <source>
        <dbReference type="EMBL" id="AIQ67630.1"/>
    </source>
</evidence>
<name>A0A089M5I4_9BACL</name>
<organism evidence="1 2">
    <name type="scientific">Paenibacillus graminis</name>
    <dbReference type="NCBI Taxonomy" id="189425"/>
    <lineage>
        <taxon>Bacteria</taxon>
        <taxon>Bacillati</taxon>
        <taxon>Bacillota</taxon>
        <taxon>Bacilli</taxon>
        <taxon>Bacillales</taxon>
        <taxon>Paenibacillaceae</taxon>
        <taxon>Paenibacillus</taxon>
    </lineage>
</organism>
<accession>A0A089M5I4</accession>
<gene>
    <name evidence="1" type="ORF">PGRAT_08270</name>
</gene>
<evidence type="ECO:0008006" key="3">
    <source>
        <dbReference type="Google" id="ProtNLM"/>
    </source>
</evidence>
<dbReference type="eggNOG" id="ENOG50334Q1">
    <property type="taxonomic scope" value="Bacteria"/>
</dbReference>
<dbReference type="EMBL" id="CP009287">
    <property type="protein sequence ID" value="AIQ67630.1"/>
    <property type="molecule type" value="Genomic_DNA"/>
</dbReference>
<sequence length="342" mass="40582">MSSRILPMYEPRLHTYNVYAALFSIIAKDESYLPWFYSNFISIGINTCDDTLYFTDHFTFFEYGEGLTSCPWLEVYKPPHKTIYSQYSFNIKDAVTSYLNQNKYIWLYLDQFYIPQSAHYQKMHKEHSVLVYGYDDGASVFYIADNLDNGKFITTEISCRQLIKAWESDICEHFRRLFRVLNSKQGEYTLSTAHLRDQIEGYLSSKPMNQGIYWDQIPVDGPHAYVQNIQYWIFGHEVYSYIQRLIKQVKVMNGPKVLDVRIPHLLWEHKKCMIERIHYLNLGMHDLVSEYEKVVNHSLTIRNLTIKYNITKNDRILDEIDTRISEVVHTEDIVLRKLAELL</sequence>
<dbReference type="AlphaFoldDB" id="A0A089M5I4"/>
<dbReference type="OrthoDB" id="2624539at2"/>
<dbReference type="RefSeq" id="WP_025705249.1">
    <property type="nucleotide sequence ID" value="NZ_CP009287.1"/>
</dbReference>
<protein>
    <recommendedName>
        <fullName evidence="3">Butirosin biosynthesis protein H N-terminal domain-containing protein</fullName>
    </recommendedName>
</protein>
<dbReference type="KEGG" id="pgm:PGRAT_08270"/>
<keyword evidence="2" id="KW-1185">Reference proteome</keyword>
<dbReference type="STRING" id="189425.PGRAT_08270"/>
<evidence type="ECO:0000313" key="2">
    <source>
        <dbReference type="Proteomes" id="UP000029500"/>
    </source>
</evidence>
<proteinExistence type="predicted"/>
<reference evidence="1 2" key="1">
    <citation type="submission" date="2014-08" db="EMBL/GenBank/DDBJ databases">
        <title>Comparative genomics of the Paenibacillus odorifer group.</title>
        <authorList>
            <person name="den Bakker H.C."/>
            <person name="Tsai Y.-C."/>
            <person name="Martin N."/>
            <person name="Korlach J."/>
            <person name="Wiedmann M."/>
        </authorList>
    </citation>
    <scope>NUCLEOTIDE SEQUENCE [LARGE SCALE GENOMIC DNA]</scope>
    <source>
        <strain evidence="1 2">DSM 15220</strain>
    </source>
</reference>